<name>A0AAQ3JV18_9LILI</name>
<keyword evidence="1" id="KW-0812">Transmembrane</keyword>
<proteinExistence type="predicted"/>
<feature type="signal peptide" evidence="2">
    <location>
        <begin position="1"/>
        <end position="24"/>
    </location>
</feature>
<accession>A0AAQ3JV18</accession>
<keyword evidence="4" id="KW-1185">Reference proteome</keyword>
<evidence type="ECO:0000313" key="3">
    <source>
        <dbReference type="EMBL" id="WOK96631.1"/>
    </source>
</evidence>
<evidence type="ECO:0000313" key="4">
    <source>
        <dbReference type="Proteomes" id="UP001327560"/>
    </source>
</evidence>
<reference evidence="3 4" key="1">
    <citation type="submission" date="2023-10" db="EMBL/GenBank/DDBJ databases">
        <title>Chromosome-scale genome assembly provides insights into flower coloration mechanisms of Canna indica.</title>
        <authorList>
            <person name="Li C."/>
        </authorList>
    </citation>
    <scope>NUCLEOTIDE SEQUENCE [LARGE SCALE GENOMIC DNA]</scope>
    <source>
        <tissue evidence="3">Flower</tissue>
    </source>
</reference>
<dbReference type="AlphaFoldDB" id="A0AAQ3JV18"/>
<keyword evidence="1" id="KW-0472">Membrane</keyword>
<organism evidence="3 4">
    <name type="scientific">Canna indica</name>
    <name type="common">Indian-shot</name>
    <dbReference type="NCBI Taxonomy" id="4628"/>
    <lineage>
        <taxon>Eukaryota</taxon>
        <taxon>Viridiplantae</taxon>
        <taxon>Streptophyta</taxon>
        <taxon>Embryophyta</taxon>
        <taxon>Tracheophyta</taxon>
        <taxon>Spermatophyta</taxon>
        <taxon>Magnoliopsida</taxon>
        <taxon>Liliopsida</taxon>
        <taxon>Zingiberales</taxon>
        <taxon>Cannaceae</taxon>
        <taxon>Canna</taxon>
    </lineage>
</organism>
<keyword evidence="2" id="KW-0732">Signal</keyword>
<dbReference type="Proteomes" id="UP001327560">
    <property type="component" value="Chromosome 2"/>
</dbReference>
<evidence type="ECO:0000256" key="2">
    <source>
        <dbReference type="SAM" id="SignalP"/>
    </source>
</evidence>
<evidence type="ECO:0000256" key="1">
    <source>
        <dbReference type="SAM" id="Phobius"/>
    </source>
</evidence>
<keyword evidence="1" id="KW-1133">Transmembrane helix</keyword>
<feature type="transmembrane region" description="Helical" evidence="1">
    <location>
        <begin position="56"/>
        <end position="77"/>
    </location>
</feature>
<sequence>MSFRYLPLMSTCLAVLLNLSPSSPDYAIFMNTTKATNSSNGAANVTPASSGFRDQVYIVSTVIIALIPAIFFFIFSIGA</sequence>
<dbReference type="EMBL" id="CP136891">
    <property type="protein sequence ID" value="WOK96631.1"/>
    <property type="molecule type" value="Genomic_DNA"/>
</dbReference>
<protein>
    <submittedName>
        <fullName evidence="3">Non-specific lipid transfer protein GPI-anchored 1-like</fullName>
    </submittedName>
</protein>
<feature type="chain" id="PRO_5042962943" evidence="2">
    <location>
        <begin position="25"/>
        <end position="79"/>
    </location>
</feature>
<gene>
    <name evidence="3" type="ORF">Cni_G05338</name>
</gene>